<dbReference type="GO" id="GO:0006282">
    <property type="term" value="P:regulation of DNA repair"/>
    <property type="evidence" value="ECO:0007669"/>
    <property type="project" value="UniProtKB-UniRule"/>
</dbReference>
<dbReference type="Pfam" id="PF02631">
    <property type="entry name" value="RecX_HTH2"/>
    <property type="match status" value="1"/>
</dbReference>
<evidence type="ECO:0000259" key="8">
    <source>
        <dbReference type="Pfam" id="PF21981"/>
    </source>
</evidence>
<dbReference type="HAMAP" id="MF_01114">
    <property type="entry name" value="RecX"/>
    <property type="match status" value="1"/>
</dbReference>
<evidence type="ECO:0000256" key="3">
    <source>
        <dbReference type="ARBA" id="ARBA00018111"/>
    </source>
</evidence>
<evidence type="ECO:0000256" key="2">
    <source>
        <dbReference type="ARBA" id="ARBA00009695"/>
    </source>
</evidence>
<comment type="function">
    <text evidence="5">Modulates RecA activity.</text>
</comment>
<evidence type="ECO:0000313" key="10">
    <source>
        <dbReference type="EMBL" id="MST82332.1"/>
    </source>
</evidence>
<sequence>MDFRYPDGRKRASSEHDSGHAENRDPRKKAMDLLLYRDRTEKELRDRLLEAGFDEKAAEEGISYVASFGYLNDTRYAENYVFGMQGRKSRRRIRRELEEKGIAEETVENALSRIPENETEQIYALLCKRAGAPHPLEEKELRKLFGYLARRGFRTGDIWSAVRQYQEKQDFPA</sequence>
<dbReference type="Pfam" id="PF21981">
    <property type="entry name" value="RecX_HTH3"/>
    <property type="match status" value="1"/>
</dbReference>
<proteinExistence type="inferred from homology"/>
<evidence type="ECO:0000313" key="11">
    <source>
        <dbReference type="Proteomes" id="UP000466864"/>
    </source>
</evidence>
<evidence type="ECO:0000256" key="4">
    <source>
        <dbReference type="ARBA" id="ARBA00022490"/>
    </source>
</evidence>
<comment type="similarity">
    <text evidence="2 5">Belongs to the RecX family.</text>
</comment>
<dbReference type="Proteomes" id="UP000466864">
    <property type="component" value="Unassembled WGS sequence"/>
</dbReference>
<evidence type="ECO:0000259" key="7">
    <source>
        <dbReference type="Pfam" id="PF02631"/>
    </source>
</evidence>
<dbReference type="InterPro" id="IPR053926">
    <property type="entry name" value="RecX_HTH_1st"/>
</dbReference>
<dbReference type="InterPro" id="IPR003783">
    <property type="entry name" value="Regulatory_RecX"/>
</dbReference>
<comment type="caution">
    <text evidence="10">The sequence shown here is derived from an EMBL/GenBank/DDBJ whole genome shotgun (WGS) entry which is preliminary data.</text>
</comment>
<dbReference type="InterPro" id="IPR053924">
    <property type="entry name" value="RecX_HTH_2nd"/>
</dbReference>
<reference evidence="10 11" key="1">
    <citation type="submission" date="2019-08" db="EMBL/GenBank/DDBJ databases">
        <title>In-depth cultivation of the pig gut microbiome towards novel bacterial diversity and tailored functional studies.</title>
        <authorList>
            <person name="Wylensek D."/>
            <person name="Hitch T.C.A."/>
            <person name="Clavel T."/>
        </authorList>
    </citation>
    <scope>NUCLEOTIDE SEQUENCE [LARGE SCALE GENOMIC DNA]</scope>
    <source>
        <strain evidence="10 11">Oil+RF-744-WCA-WT-13</strain>
    </source>
</reference>
<comment type="subcellular location">
    <subcellularLocation>
        <location evidence="1 5">Cytoplasm</location>
    </subcellularLocation>
</comment>
<keyword evidence="4 5" id="KW-0963">Cytoplasm</keyword>
<dbReference type="GO" id="GO:0005737">
    <property type="term" value="C:cytoplasm"/>
    <property type="evidence" value="ECO:0007669"/>
    <property type="project" value="UniProtKB-SubCell"/>
</dbReference>
<gene>
    <name evidence="5" type="primary">recX</name>
    <name evidence="10" type="ORF">FYJ60_08395</name>
</gene>
<dbReference type="Pfam" id="PF21982">
    <property type="entry name" value="RecX_HTH1"/>
    <property type="match status" value="1"/>
</dbReference>
<protein>
    <recommendedName>
        <fullName evidence="3 5">Regulatory protein RecX</fullName>
    </recommendedName>
</protein>
<feature type="domain" description="RecX first three-helical" evidence="9">
    <location>
        <begin position="28"/>
        <end position="60"/>
    </location>
</feature>
<dbReference type="RefSeq" id="WP_154458236.1">
    <property type="nucleotide sequence ID" value="NZ_VUMV01000005.1"/>
</dbReference>
<dbReference type="AlphaFoldDB" id="A0A7X2P8S3"/>
<feature type="region of interest" description="Disordered" evidence="6">
    <location>
        <begin position="1"/>
        <end position="30"/>
    </location>
</feature>
<evidence type="ECO:0000259" key="9">
    <source>
        <dbReference type="Pfam" id="PF21982"/>
    </source>
</evidence>
<feature type="domain" description="RecX second three-helical" evidence="7">
    <location>
        <begin position="72"/>
        <end position="111"/>
    </location>
</feature>
<organism evidence="10 11">
    <name type="scientific">Bilifractor porci</name>
    <dbReference type="NCBI Taxonomy" id="2606636"/>
    <lineage>
        <taxon>Bacteria</taxon>
        <taxon>Bacillati</taxon>
        <taxon>Bacillota</taxon>
        <taxon>Clostridia</taxon>
        <taxon>Lachnospirales</taxon>
        <taxon>Lachnospiraceae</taxon>
        <taxon>Bilifractor</taxon>
    </lineage>
</organism>
<accession>A0A7X2P8S3</accession>
<dbReference type="EMBL" id="VUMV01000005">
    <property type="protein sequence ID" value="MST82332.1"/>
    <property type="molecule type" value="Genomic_DNA"/>
</dbReference>
<evidence type="ECO:0000256" key="6">
    <source>
        <dbReference type="SAM" id="MobiDB-lite"/>
    </source>
</evidence>
<dbReference type="InterPro" id="IPR036388">
    <property type="entry name" value="WH-like_DNA-bd_sf"/>
</dbReference>
<dbReference type="InterPro" id="IPR053925">
    <property type="entry name" value="RecX_HTH_3rd"/>
</dbReference>
<dbReference type="PANTHER" id="PTHR33602:SF1">
    <property type="entry name" value="REGULATORY PROTEIN RECX FAMILY PROTEIN"/>
    <property type="match status" value="1"/>
</dbReference>
<name>A0A7X2P8S3_9FIRM</name>
<evidence type="ECO:0000256" key="1">
    <source>
        <dbReference type="ARBA" id="ARBA00004496"/>
    </source>
</evidence>
<feature type="domain" description="RecX third three-helical" evidence="8">
    <location>
        <begin position="117"/>
        <end position="162"/>
    </location>
</feature>
<evidence type="ECO:0000256" key="5">
    <source>
        <dbReference type="HAMAP-Rule" id="MF_01114"/>
    </source>
</evidence>
<keyword evidence="11" id="KW-1185">Reference proteome</keyword>
<dbReference type="Gene3D" id="1.10.10.10">
    <property type="entry name" value="Winged helix-like DNA-binding domain superfamily/Winged helix DNA-binding domain"/>
    <property type="match status" value="3"/>
</dbReference>
<dbReference type="PANTHER" id="PTHR33602">
    <property type="entry name" value="REGULATORY PROTEIN RECX FAMILY PROTEIN"/>
    <property type="match status" value="1"/>
</dbReference>